<reference evidence="2" key="2">
    <citation type="submission" date="2025-08" db="UniProtKB">
        <authorList>
            <consortium name="Ensembl"/>
        </authorList>
    </citation>
    <scope>IDENTIFICATION</scope>
</reference>
<organism evidence="2 3">
    <name type="scientific">Equus asinus</name>
    <name type="common">Donkey</name>
    <name type="synonym">Equus africanus asinus</name>
    <dbReference type="NCBI Taxonomy" id="9793"/>
    <lineage>
        <taxon>Eukaryota</taxon>
        <taxon>Metazoa</taxon>
        <taxon>Chordata</taxon>
        <taxon>Craniata</taxon>
        <taxon>Vertebrata</taxon>
        <taxon>Euteleostomi</taxon>
        <taxon>Mammalia</taxon>
        <taxon>Eutheria</taxon>
        <taxon>Laurasiatheria</taxon>
        <taxon>Perissodactyla</taxon>
        <taxon>Equidae</taxon>
        <taxon>Equus</taxon>
    </lineage>
</organism>
<feature type="compositionally biased region" description="Low complexity" evidence="1">
    <location>
        <begin position="253"/>
        <end position="263"/>
    </location>
</feature>
<dbReference type="InterPro" id="IPR038962">
    <property type="entry name" value="TMEM158"/>
</dbReference>
<sequence length="299" mass="32688">MLSSLLVRWGRPRGFQCDLLLFSTNAHGRAFFAAAFHRVGPPLLIEHLGLAAGGAQQDLRLCVGCGWVRGRRPGPPPARRRRRRHRRGAHRAARLPRGRAARAAVAAGRAAAFLLPGLQPGGAAGRAGLAAEPQAHRVHAGGLLHDPGHRRVERGRPHLAGAHHRRLPTQRHGAAPDHRQRRRRRPRRRARGDHRRRRRRCRRRRRRRGRHLGGGDQVTRPAPRRVRPVSALSGAFPAGRLAGVLRAVVTVSSSSGEGAAGEAPACRKSKGLPQRREPLRPKPHALPGAPHPVPDQQGA</sequence>
<proteinExistence type="predicted"/>
<reference evidence="2" key="3">
    <citation type="submission" date="2025-09" db="UniProtKB">
        <authorList>
            <consortium name="Ensembl"/>
        </authorList>
    </citation>
    <scope>IDENTIFICATION</scope>
</reference>
<name>A0A9L0IFF9_EQUAS</name>
<feature type="region of interest" description="Disordered" evidence="1">
    <location>
        <begin position="160"/>
        <end position="226"/>
    </location>
</feature>
<feature type="region of interest" description="Disordered" evidence="1">
    <location>
        <begin position="253"/>
        <end position="299"/>
    </location>
</feature>
<dbReference type="Proteomes" id="UP000694387">
    <property type="component" value="Chromosome 21"/>
</dbReference>
<dbReference type="GeneTree" id="ENSGT01090000263381"/>
<dbReference type="AlphaFoldDB" id="A0A9L0IFF9"/>
<keyword evidence="3" id="KW-1185">Reference proteome</keyword>
<dbReference type="GO" id="GO:0042277">
    <property type="term" value="F:peptide binding"/>
    <property type="evidence" value="ECO:0007669"/>
    <property type="project" value="TreeGrafter"/>
</dbReference>
<feature type="compositionally biased region" description="Basic residues" evidence="1">
    <location>
        <begin position="179"/>
        <end position="211"/>
    </location>
</feature>
<protein>
    <submittedName>
        <fullName evidence="2">Uncharacterized protein</fullName>
    </submittedName>
</protein>
<dbReference type="PANTHER" id="PTHR38324:SF1">
    <property type="entry name" value="TRANSMEMBRANE PROTEIN 158"/>
    <property type="match status" value="1"/>
</dbReference>
<reference evidence="2 3" key="1">
    <citation type="journal article" date="2020" name="Nat. Commun.">
        <title>Donkey genomes provide new insights into domestication and selection for coat color.</title>
        <authorList>
            <person name="Wang"/>
            <person name="C."/>
            <person name="Li"/>
            <person name="H."/>
            <person name="Guo"/>
            <person name="Y."/>
            <person name="Huang"/>
            <person name="J."/>
            <person name="Sun"/>
            <person name="Y."/>
            <person name="Min"/>
            <person name="J."/>
            <person name="Wang"/>
            <person name="J."/>
            <person name="Fang"/>
            <person name="X."/>
            <person name="Zhao"/>
            <person name="Z."/>
            <person name="Wang"/>
            <person name="S."/>
            <person name="Zhang"/>
            <person name="Y."/>
            <person name="Liu"/>
            <person name="Q."/>
            <person name="Jiang"/>
            <person name="Q."/>
            <person name="Wang"/>
            <person name="X."/>
            <person name="Guo"/>
            <person name="Y."/>
            <person name="Yang"/>
            <person name="C."/>
            <person name="Wang"/>
            <person name="Y."/>
            <person name="Tian"/>
            <person name="F."/>
            <person name="Zhuang"/>
            <person name="G."/>
            <person name="Fan"/>
            <person name="Y."/>
            <person name="Gao"/>
            <person name="Q."/>
            <person name="Li"/>
            <person name="Y."/>
            <person name="Ju"/>
            <person name="Z."/>
            <person name="Li"/>
            <person name="J."/>
            <person name="Li"/>
            <person name="R."/>
            <person name="Hou"/>
            <person name="M."/>
            <person name="Yang"/>
            <person name="G."/>
            <person name="Liu"/>
            <person name="G."/>
            <person name="Liu"/>
            <person name="W."/>
            <person name="Guo"/>
            <person name="J."/>
            <person name="Pan"/>
            <person name="S."/>
            <person name="Fan"/>
            <person name="G."/>
            <person name="Zhang"/>
            <person name="W."/>
            <person name="Zhang"/>
            <person name="R."/>
            <person name="Yu"/>
            <person name="J."/>
            <person name="Zhang"/>
            <person name="X."/>
            <person name="Yin"/>
            <person name="Q."/>
            <person name="Ji"/>
            <person name="C."/>
            <person name="Jin"/>
            <person name="Y."/>
            <person name="Yue"/>
            <person name="G."/>
            <person name="Liu"/>
            <person name="M."/>
            <person name="Xu"/>
            <person name="J."/>
            <person name="Liu"/>
            <person name="S."/>
            <person name="Jordana"/>
            <person name="J."/>
            <person name="Noce"/>
            <person name="A."/>
            <person name="Amills"/>
            <person name="M."/>
            <person name="Wu"/>
            <person name="D.D."/>
            <person name="Li"/>
            <person name="S."/>
            <person name="Zhou"/>
            <person name="X. and Zhong"/>
            <person name="J."/>
        </authorList>
    </citation>
    <scope>NUCLEOTIDE SEQUENCE [LARGE SCALE GENOMIC DNA]</scope>
</reference>
<dbReference type="Ensembl" id="ENSEAST00005078495.1">
    <property type="protein sequence ID" value="ENSEASP00005038936.1"/>
    <property type="gene ID" value="ENSEASG00005035059.1"/>
</dbReference>
<dbReference type="PANTHER" id="PTHR38324">
    <property type="entry name" value="TRANSMEMBRANE PROTEIN 158"/>
    <property type="match status" value="1"/>
</dbReference>
<evidence type="ECO:0000313" key="2">
    <source>
        <dbReference type="Ensembl" id="ENSEASP00005038936.1"/>
    </source>
</evidence>
<feature type="region of interest" description="Disordered" evidence="1">
    <location>
        <begin position="72"/>
        <end position="99"/>
    </location>
</feature>
<evidence type="ECO:0000313" key="3">
    <source>
        <dbReference type="Proteomes" id="UP000694387"/>
    </source>
</evidence>
<accession>A0A9L0IFF9</accession>
<feature type="compositionally biased region" description="Basic residues" evidence="1">
    <location>
        <begin position="78"/>
        <end position="99"/>
    </location>
</feature>
<evidence type="ECO:0000256" key="1">
    <source>
        <dbReference type="SAM" id="MobiDB-lite"/>
    </source>
</evidence>